<evidence type="ECO:0000313" key="2">
    <source>
        <dbReference type="Proteomes" id="UP000215914"/>
    </source>
</evidence>
<proteinExistence type="predicted"/>
<comment type="caution">
    <text evidence="1">The sequence shown here is derived from an EMBL/GenBank/DDBJ whole genome shotgun (WGS) entry which is preliminary data.</text>
</comment>
<name>A0A9K3NGL3_HELAN</name>
<gene>
    <name evidence="1" type="ORF">HanXRQr2_Chr07g0305951</name>
</gene>
<organism evidence="1 2">
    <name type="scientific">Helianthus annuus</name>
    <name type="common">Common sunflower</name>
    <dbReference type="NCBI Taxonomy" id="4232"/>
    <lineage>
        <taxon>Eukaryota</taxon>
        <taxon>Viridiplantae</taxon>
        <taxon>Streptophyta</taxon>
        <taxon>Embryophyta</taxon>
        <taxon>Tracheophyta</taxon>
        <taxon>Spermatophyta</taxon>
        <taxon>Magnoliopsida</taxon>
        <taxon>eudicotyledons</taxon>
        <taxon>Gunneridae</taxon>
        <taxon>Pentapetalae</taxon>
        <taxon>asterids</taxon>
        <taxon>campanulids</taxon>
        <taxon>Asterales</taxon>
        <taxon>Asteraceae</taxon>
        <taxon>Asteroideae</taxon>
        <taxon>Heliantheae alliance</taxon>
        <taxon>Heliantheae</taxon>
        <taxon>Helianthus</taxon>
    </lineage>
</organism>
<protein>
    <submittedName>
        <fullName evidence="1">Uncharacterized protein</fullName>
    </submittedName>
</protein>
<evidence type="ECO:0000313" key="1">
    <source>
        <dbReference type="EMBL" id="KAF5799566.1"/>
    </source>
</evidence>
<dbReference type="Gramene" id="mRNA:HanXRQr2_Chr07g0305951">
    <property type="protein sequence ID" value="mRNA:HanXRQr2_Chr07g0305951"/>
    <property type="gene ID" value="HanXRQr2_Chr07g0305951"/>
</dbReference>
<dbReference type="Proteomes" id="UP000215914">
    <property type="component" value="Unassembled WGS sequence"/>
</dbReference>
<reference evidence="1" key="2">
    <citation type="submission" date="2020-06" db="EMBL/GenBank/DDBJ databases">
        <title>Helianthus annuus Genome sequencing and assembly Release 2.</title>
        <authorList>
            <person name="Gouzy J."/>
            <person name="Langlade N."/>
            <person name="Munos S."/>
        </authorList>
    </citation>
    <scope>NUCLEOTIDE SEQUENCE</scope>
    <source>
        <tissue evidence="1">Leaves</tissue>
    </source>
</reference>
<dbReference type="AlphaFoldDB" id="A0A9K3NGL3"/>
<accession>A0A9K3NGL3</accession>
<dbReference type="EMBL" id="MNCJ02000322">
    <property type="protein sequence ID" value="KAF5799566.1"/>
    <property type="molecule type" value="Genomic_DNA"/>
</dbReference>
<reference evidence="1" key="1">
    <citation type="journal article" date="2017" name="Nature">
        <title>The sunflower genome provides insights into oil metabolism, flowering and Asterid evolution.</title>
        <authorList>
            <person name="Badouin H."/>
            <person name="Gouzy J."/>
            <person name="Grassa C.J."/>
            <person name="Murat F."/>
            <person name="Staton S.E."/>
            <person name="Cottret L."/>
            <person name="Lelandais-Briere C."/>
            <person name="Owens G.L."/>
            <person name="Carrere S."/>
            <person name="Mayjonade B."/>
            <person name="Legrand L."/>
            <person name="Gill N."/>
            <person name="Kane N.C."/>
            <person name="Bowers J.E."/>
            <person name="Hubner S."/>
            <person name="Bellec A."/>
            <person name="Berard A."/>
            <person name="Berges H."/>
            <person name="Blanchet N."/>
            <person name="Boniface M.C."/>
            <person name="Brunel D."/>
            <person name="Catrice O."/>
            <person name="Chaidir N."/>
            <person name="Claudel C."/>
            <person name="Donnadieu C."/>
            <person name="Faraut T."/>
            <person name="Fievet G."/>
            <person name="Helmstetter N."/>
            <person name="King M."/>
            <person name="Knapp S.J."/>
            <person name="Lai Z."/>
            <person name="Le Paslier M.C."/>
            <person name="Lippi Y."/>
            <person name="Lorenzon L."/>
            <person name="Mandel J.R."/>
            <person name="Marage G."/>
            <person name="Marchand G."/>
            <person name="Marquand E."/>
            <person name="Bret-Mestries E."/>
            <person name="Morien E."/>
            <person name="Nambeesan S."/>
            <person name="Nguyen T."/>
            <person name="Pegot-Espagnet P."/>
            <person name="Pouilly N."/>
            <person name="Raftis F."/>
            <person name="Sallet E."/>
            <person name="Schiex T."/>
            <person name="Thomas J."/>
            <person name="Vandecasteele C."/>
            <person name="Vares D."/>
            <person name="Vear F."/>
            <person name="Vautrin S."/>
            <person name="Crespi M."/>
            <person name="Mangin B."/>
            <person name="Burke J.M."/>
            <person name="Salse J."/>
            <person name="Munos S."/>
            <person name="Vincourt P."/>
            <person name="Rieseberg L.H."/>
            <person name="Langlade N.B."/>
        </authorList>
    </citation>
    <scope>NUCLEOTIDE SEQUENCE</scope>
    <source>
        <tissue evidence="1">Leaves</tissue>
    </source>
</reference>
<sequence length="50" mass="5794">MDDSGDPHRTKVLLNWKVNAMIDEFVECGLHFLAIAKQERMIVLRPGDPW</sequence>
<keyword evidence="2" id="KW-1185">Reference proteome</keyword>